<dbReference type="Gene3D" id="3.30.1330.40">
    <property type="entry name" value="RutC-like"/>
    <property type="match status" value="1"/>
</dbReference>
<dbReference type="InterPro" id="IPR035709">
    <property type="entry name" value="YoaB-like"/>
</dbReference>
<evidence type="ECO:0000313" key="3">
    <source>
        <dbReference type="Proteomes" id="UP000247555"/>
    </source>
</evidence>
<dbReference type="Proteomes" id="UP000247555">
    <property type="component" value="Unassembled WGS sequence"/>
</dbReference>
<gene>
    <name evidence="2" type="ORF">DFR34_11552</name>
</gene>
<proteinExistence type="inferred from homology"/>
<comment type="caution">
    <text evidence="2">The sequence shown here is derived from an EMBL/GenBank/DDBJ whole genome shotgun (WGS) entry which is preliminary data.</text>
</comment>
<dbReference type="RefSeq" id="WP_110391280.1">
    <property type="nucleotide sequence ID" value="NZ_QJKI01000015.1"/>
</dbReference>
<reference evidence="2 3" key="1">
    <citation type="submission" date="2018-05" db="EMBL/GenBank/DDBJ databases">
        <title>Genomic Encyclopedia of Type Strains, Phase IV (KMG-IV): sequencing the most valuable type-strain genomes for metagenomic binning, comparative biology and taxonomic classification.</title>
        <authorList>
            <person name="Goeker M."/>
        </authorList>
    </citation>
    <scope>NUCLEOTIDE SEQUENCE [LARGE SCALE GENOMIC DNA]</scope>
    <source>
        <strain evidence="2 3">DSM 29661</strain>
    </source>
</reference>
<dbReference type="InterPro" id="IPR019897">
    <property type="entry name" value="RidA_CS"/>
</dbReference>
<accession>A0A318KJW5</accession>
<sequence length="120" mass="12713">MTLHRHLPGARLAEAVVCNGIAWLAGQVPENLDADAQAQTANVLAQIDTVLRDLGSDKSQVIDATIFLADLADYDAMNAAWDAWVIPGQTPARATVQAKLANPAWKVEIKIVAAVNASKA</sequence>
<dbReference type="PANTHER" id="PTHR47328">
    <property type="match status" value="1"/>
</dbReference>
<dbReference type="InterPro" id="IPR035959">
    <property type="entry name" value="RutC-like_sf"/>
</dbReference>
<protein>
    <submittedName>
        <fullName evidence="2">Enamine deaminase RidA (YjgF/YER057c/UK114 family)</fullName>
    </submittedName>
</protein>
<name>A0A318KJW5_9NEIS</name>
<dbReference type="OrthoDB" id="6899345at2"/>
<dbReference type="EMBL" id="QJKI01000015">
    <property type="protein sequence ID" value="PXX77740.1"/>
    <property type="molecule type" value="Genomic_DNA"/>
</dbReference>
<dbReference type="PROSITE" id="PS01094">
    <property type="entry name" value="UPF0076"/>
    <property type="match status" value="1"/>
</dbReference>
<organism evidence="2 3">
    <name type="scientific">Rivihabitans pingtungensis</name>
    <dbReference type="NCBI Taxonomy" id="1054498"/>
    <lineage>
        <taxon>Bacteria</taxon>
        <taxon>Pseudomonadati</taxon>
        <taxon>Pseudomonadota</taxon>
        <taxon>Betaproteobacteria</taxon>
        <taxon>Neisseriales</taxon>
        <taxon>Aquaspirillaceae</taxon>
        <taxon>Rivihabitans</taxon>
    </lineage>
</organism>
<evidence type="ECO:0000313" key="2">
    <source>
        <dbReference type="EMBL" id="PXX77740.1"/>
    </source>
</evidence>
<dbReference type="PANTHER" id="PTHR47328:SF1">
    <property type="entry name" value="RUTC FAMILY PROTEIN YOAB"/>
    <property type="match status" value="1"/>
</dbReference>
<dbReference type="SUPFAM" id="SSF55298">
    <property type="entry name" value="YjgF-like"/>
    <property type="match status" value="1"/>
</dbReference>
<keyword evidence="3" id="KW-1185">Reference proteome</keyword>
<dbReference type="Pfam" id="PF01042">
    <property type="entry name" value="Ribonuc_L-PSP"/>
    <property type="match status" value="1"/>
</dbReference>
<comment type="similarity">
    <text evidence="1">Belongs to the RutC family.</text>
</comment>
<dbReference type="AlphaFoldDB" id="A0A318KJW5"/>
<dbReference type="InterPro" id="IPR006175">
    <property type="entry name" value="YjgF/YER057c/UK114"/>
</dbReference>
<dbReference type="CDD" id="cd06150">
    <property type="entry name" value="YjgF_YER057c_UK114_like_2"/>
    <property type="match status" value="1"/>
</dbReference>
<evidence type="ECO:0000256" key="1">
    <source>
        <dbReference type="ARBA" id="ARBA00010552"/>
    </source>
</evidence>